<dbReference type="AlphaFoldDB" id="A0A9P8RMG7"/>
<dbReference type="RefSeq" id="XP_045952454.1">
    <property type="nucleotide sequence ID" value="XM_046104020.1"/>
</dbReference>
<name>A0A9P8RMG7_9PEZI</name>
<reference evidence="2" key="1">
    <citation type="journal article" date="2021" name="Nat. Commun.">
        <title>Genetic determinants of endophytism in the Arabidopsis root mycobiome.</title>
        <authorList>
            <person name="Mesny F."/>
            <person name="Miyauchi S."/>
            <person name="Thiergart T."/>
            <person name="Pickel B."/>
            <person name="Atanasova L."/>
            <person name="Karlsson M."/>
            <person name="Huettel B."/>
            <person name="Barry K.W."/>
            <person name="Haridas S."/>
            <person name="Chen C."/>
            <person name="Bauer D."/>
            <person name="Andreopoulos W."/>
            <person name="Pangilinan J."/>
            <person name="LaButti K."/>
            <person name="Riley R."/>
            <person name="Lipzen A."/>
            <person name="Clum A."/>
            <person name="Drula E."/>
            <person name="Henrissat B."/>
            <person name="Kohler A."/>
            <person name="Grigoriev I.V."/>
            <person name="Martin F.M."/>
            <person name="Hacquard S."/>
        </authorList>
    </citation>
    <scope>NUCLEOTIDE SEQUENCE</scope>
    <source>
        <strain evidence="2">MPI-SDFR-AT-0073</strain>
    </source>
</reference>
<gene>
    <name evidence="2" type="ORF">BKA67DRAFT_582797</name>
</gene>
<accession>A0A9P8RMG7</accession>
<feature type="region of interest" description="Disordered" evidence="1">
    <location>
        <begin position="1"/>
        <end position="49"/>
    </location>
</feature>
<evidence type="ECO:0000313" key="2">
    <source>
        <dbReference type="EMBL" id="KAH6645940.1"/>
    </source>
</evidence>
<proteinExistence type="predicted"/>
<organism evidence="2 3">
    <name type="scientific">Truncatella angustata</name>
    <dbReference type="NCBI Taxonomy" id="152316"/>
    <lineage>
        <taxon>Eukaryota</taxon>
        <taxon>Fungi</taxon>
        <taxon>Dikarya</taxon>
        <taxon>Ascomycota</taxon>
        <taxon>Pezizomycotina</taxon>
        <taxon>Sordariomycetes</taxon>
        <taxon>Xylariomycetidae</taxon>
        <taxon>Amphisphaeriales</taxon>
        <taxon>Sporocadaceae</taxon>
        <taxon>Truncatella</taxon>
    </lineage>
</organism>
<evidence type="ECO:0000313" key="3">
    <source>
        <dbReference type="Proteomes" id="UP000758603"/>
    </source>
</evidence>
<keyword evidence="3" id="KW-1185">Reference proteome</keyword>
<dbReference type="Proteomes" id="UP000758603">
    <property type="component" value="Unassembled WGS sequence"/>
</dbReference>
<comment type="caution">
    <text evidence="2">The sequence shown here is derived from an EMBL/GenBank/DDBJ whole genome shotgun (WGS) entry which is preliminary data.</text>
</comment>
<dbReference type="EMBL" id="JAGPXC010000010">
    <property type="protein sequence ID" value="KAH6645940.1"/>
    <property type="molecule type" value="Genomic_DNA"/>
</dbReference>
<protein>
    <submittedName>
        <fullName evidence="2">Uncharacterized protein</fullName>
    </submittedName>
</protein>
<dbReference type="GeneID" id="70132911"/>
<sequence>MNGPELLRLRRPGSSSGLERPGNPGNISHVPSYSPLATADPPTWSTHVVQGVSSRPDTWVPGLTTPVPSPNLSSSCAAAARLPASQTTASLTPRKSRVPFSKTVVAMS</sequence>
<evidence type="ECO:0000256" key="1">
    <source>
        <dbReference type="SAM" id="MobiDB-lite"/>
    </source>
</evidence>